<accession>A0A2A2DCP2</accession>
<dbReference type="Proteomes" id="UP000218944">
    <property type="component" value="Unassembled WGS sequence"/>
</dbReference>
<sequence length="410" mass="43474">MFPGDSSRLGHYLRALMAASALPLALTAMTGIFPSIAQAADKFAHRPVVFVHGHGAGPGVWGNLISDAQALGYKSEELLAFDYSKQTPGDTTIEAIAGGLGKYIRDNELASKSPDGTIDIVAHSMGGLVARYYLKHDGGTSTTKHLVTLGTPNHGTLAADAACAVHVKCDVQTQEMTTRSDLLKALSSGSETPGPTAYATFRANFGNEPPLVSSGVGYCDGIVFGGATSALEGAQNFVTGCIAHNDYPSNSWTKEKTLALISDADGVNTPQAAQFACADLQENWGKDKWVGAQTSSCMTVTGTSAQKNAYSELLVRGCGYYWGWVKIWYYAGYKDVTCDVKYEGKGIGDAKFRDASTQSEKFRTMEIRSDSFPVRSGQTVGGSWSFGIHSYQSADYDAHGTATTPSLTVG</sequence>
<evidence type="ECO:0000313" key="1">
    <source>
        <dbReference type="EMBL" id="PAU49169.1"/>
    </source>
</evidence>
<dbReference type="PANTHER" id="PTHR37946">
    <property type="entry name" value="SLL1969 PROTEIN"/>
    <property type="match status" value="1"/>
</dbReference>
<dbReference type="SUPFAM" id="SSF53474">
    <property type="entry name" value="alpha/beta-Hydrolases"/>
    <property type="match status" value="1"/>
</dbReference>
<dbReference type="EMBL" id="NSJV01000179">
    <property type="protein sequence ID" value="PAU49169.1"/>
    <property type="molecule type" value="Genomic_DNA"/>
</dbReference>
<organism evidence="1 2">
    <name type="scientific">Streptomyces albireticuli</name>
    <dbReference type="NCBI Taxonomy" id="1940"/>
    <lineage>
        <taxon>Bacteria</taxon>
        <taxon>Bacillati</taxon>
        <taxon>Actinomycetota</taxon>
        <taxon>Actinomycetes</taxon>
        <taxon>Kitasatosporales</taxon>
        <taxon>Streptomycetaceae</taxon>
        <taxon>Streptomyces</taxon>
    </lineage>
</organism>
<dbReference type="PANTHER" id="PTHR37946:SF1">
    <property type="entry name" value="SLL1969 PROTEIN"/>
    <property type="match status" value="1"/>
</dbReference>
<keyword evidence="2" id="KW-1185">Reference proteome</keyword>
<dbReference type="Gene3D" id="3.40.50.1820">
    <property type="entry name" value="alpha/beta hydrolase"/>
    <property type="match status" value="1"/>
</dbReference>
<evidence type="ECO:0000313" key="2">
    <source>
        <dbReference type="Proteomes" id="UP000218944"/>
    </source>
</evidence>
<proteinExistence type="predicted"/>
<gene>
    <name evidence="1" type="ORF">CK936_09295</name>
</gene>
<dbReference type="InterPro" id="IPR002918">
    <property type="entry name" value="Lipase_EstA/Esterase_EstB"/>
</dbReference>
<dbReference type="InterPro" id="IPR029058">
    <property type="entry name" value="AB_hydrolase_fold"/>
</dbReference>
<dbReference type="Pfam" id="PF01674">
    <property type="entry name" value="Lipase_2"/>
    <property type="match status" value="1"/>
</dbReference>
<evidence type="ECO:0008006" key="3">
    <source>
        <dbReference type="Google" id="ProtNLM"/>
    </source>
</evidence>
<comment type="caution">
    <text evidence="1">The sequence shown here is derived from an EMBL/GenBank/DDBJ whole genome shotgun (WGS) entry which is preliminary data.</text>
</comment>
<dbReference type="GO" id="GO:0016042">
    <property type="term" value="P:lipid catabolic process"/>
    <property type="evidence" value="ECO:0007669"/>
    <property type="project" value="InterPro"/>
</dbReference>
<name>A0A2A2DCP2_9ACTN</name>
<protein>
    <recommendedName>
        <fullName evidence="3">Lipase</fullName>
    </recommendedName>
</protein>
<reference evidence="1 2" key="1">
    <citation type="submission" date="2017-08" db="EMBL/GenBank/DDBJ databases">
        <title>Genome sequence of Streptomyces albireticuli NRRL B-1670.</title>
        <authorList>
            <person name="Graham D.E."/>
            <person name="Mahan K.M."/>
            <person name="Klingeman D.M."/>
            <person name="Hettich R.L."/>
            <person name="Parry R.J."/>
            <person name="Spain J.C."/>
        </authorList>
    </citation>
    <scope>NUCLEOTIDE SEQUENCE [LARGE SCALE GENOMIC DNA]</scope>
    <source>
        <strain evidence="1 2">NRRL B-1670</strain>
    </source>
</reference>
<dbReference type="GO" id="GO:0016787">
    <property type="term" value="F:hydrolase activity"/>
    <property type="evidence" value="ECO:0007669"/>
    <property type="project" value="InterPro"/>
</dbReference>
<dbReference type="AlphaFoldDB" id="A0A2A2DCP2"/>